<reference evidence="1" key="2">
    <citation type="submission" date="2013-05" db="EMBL/GenBank/DDBJ databases">
        <authorList>
            <person name="Carter J.-M."/>
            <person name="Baker S.C."/>
            <person name="Pink R."/>
            <person name="Carter D.R.F."/>
            <person name="Collins A."/>
            <person name="Tomlin J."/>
            <person name="Gibbs M."/>
            <person name="Breuker C.J."/>
        </authorList>
    </citation>
    <scope>NUCLEOTIDE SEQUENCE</scope>
    <source>
        <tissue evidence="1">Ovary</tissue>
    </source>
</reference>
<dbReference type="AlphaFoldDB" id="S4PLA3"/>
<reference evidence="1" key="1">
    <citation type="journal article" date="2013" name="BMC Genomics">
        <title>Unscrambling butterfly oogenesis.</title>
        <authorList>
            <person name="Carter J.M."/>
            <person name="Baker S.C."/>
            <person name="Pink R."/>
            <person name="Carter D.R."/>
            <person name="Collins A."/>
            <person name="Tomlin J."/>
            <person name="Gibbs M."/>
            <person name="Breuker C.J."/>
        </authorList>
    </citation>
    <scope>NUCLEOTIDE SEQUENCE</scope>
    <source>
        <tissue evidence="1">Ovary</tissue>
    </source>
</reference>
<organism evidence="1">
    <name type="scientific">Pararge aegeria</name>
    <name type="common">speckled wood butterfly</name>
    <dbReference type="NCBI Taxonomy" id="116150"/>
    <lineage>
        <taxon>Eukaryota</taxon>
        <taxon>Metazoa</taxon>
        <taxon>Ecdysozoa</taxon>
        <taxon>Arthropoda</taxon>
        <taxon>Hexapoda</taxon>
        <taxon>Insecta</taxon>
        <taxon>Pterygota</taxon>
        <taxon>Neoptera</taxon>
        <taxon>Endopterygota</taxon>
        <taxon>Lepidoptera</taxon>
        <taxon>Glossata</taxon>
        <taxon>Ditrysia</taxon>
        <taxon>Papilionoidea</taxon>
        <taxon>Nymphalidae</taxon>
        <taxon>Satyrinae</taxon>
        <taxon>Satyrini</taxon>
        <taxon>Parargina</taxon>
        <taxon>Pararge</taxon>
    </lineage>
</organism>
<name>S4PLA3_9NEOP</name>
<proteinExistence type="predicted"/>
<dbReference type="EMBL" id="GAIX01004130">
    <property type="protein sequence ID" value="JAA88430.1"/>
    <property type="molecule type" value="Transcribed_RNA"/>
</dbReference>
<sequence length="69" mass="7967">MIFHGAQGISQQRCSRRQAFGQYRHSPRSISILHFSLYKLYSDPYKVKNTTIISLNASKCLIRTLFTST</sequence>
<protein>
    <submittedName>
        <fullName evidence="1">Uncharacterized protein</fullName>
    </submittedName>
</protein>
<evidence type="ECO:0000313" key="1">
    <source>
        <dbReference type="EMBL" id="JAA88430.1"/>
    </source>
</evidence>
<accession>S4PLA3</accession>